<keyword evidence="1" id="KW-0812">Transmembrane</keyword>
<dbReference type="Pfam" id="PF13430">
    <property type="entry name" value="DUF4112"/>
    <property type="match status" value="1"/>
</dbReference>
<feature type="transmembrane region" description="Helical" evidence="1">
    <location>
        <begin position="79"/>
        <end position="98"/>
    </location>
</feature>
<keyword evidence="1" id="KW-0472">Membrane</keyword>
<protein>
    <submittedName>
        <fullName evidence="2">DUF4112 domain-containing protein</fullName>
    </submittedName>
</protein>
<evidence type="ECO:0000313" key="3">
    <source>
        <dbReference type="Proteomes" id="UP001652504"/>
    </source>
</evidence>
<evidence type="ECO:0000256" key="1">
    <source>
        <dbReference type="SAM" id="Phobius"/>
    </source>
</evidence>
<dbReference type="InterPro" id="IPR025187">
    <property type="entry name" value="DUF4112"/>
</dbReference>
<keyword evidence="3" id="KW-1185">Reference proteome</keyword>
<sequence length="138" mass="15698">MNMPHFPPPLREAQDLANMLDTAIRIPFLGIRVGLDFLLGLIPVLGDAITLLISFRIIRLAKTLGVPNNRITAMVRNCVIDFALGFIPFFGDIADIFFKANKANVRMMEQWWLSQHRQDIHGNTQAALEEWEKSLPKE</sequence>
<dbReference type="PANTHER" id="PTHR35519:SF2">
    <property type="entry name" value="PH DOMAIN PROTEIN"/>
    <property type="match status" value="1"/>
</dbReference>
<keyword evidence="1" id="KW-1133">Transmembrane helix</keyword>
<dbReference type="Proteomes" id="UP001652504">
    <property type="component" value="Unassembled WGS sequence"/>
</dbReference>
<evidence type="ECO:0000313" key="2">
    <source>
        <dbReference type="EMBL" id="MCV2886583.1"/>
    </source>
</evidence>
<proteinExistence type="predicted"/>
<accession>A0ABT3AD23</accession>
<dbReference type="PANTHER" id="PTHR35519">
    <property type="entry name" value="MEMBRANE PROTEINS"/>
    <property type="match status" value="1"/>
</dbReference>
<gene>
    <name evidence="2" type="ORF">OE749_17960</name>
</gene>
<dbReference type="EMBL" id="JAOWKX010000013">
    <property type="protein sequence ID" value="MCV2886583.1"/>
    <property type="molecule type" value="Genomic_DNA"/>
</dbReference>
<reference evidence="2 3" key="1">
    <citation type="submission" date="2022-10" db="EMBL/GenBank/DDBJ databases">
        <title>Aestuariibacter sp. AA17 isolated from Montipora capitata coral fragment.</title>
        <authorList>
            <person name="Emsley S.A."/>
            <person name="Pfannmuller K.M."/>
            <person name="Loughran R.M."/>
            <person name="Shlafstein M."/>
            <person name="Papke E."/>
            <person name="Saw J.H."/>
            <person name="Ushijima B."/>
            <person name="Videau P."/>
        </authorList>
    </citation>
    <scope>NUCLEOTIDE SEQUENCE [LARGE SCALE GENOMIC DNA]</scope>
    <source>
        <strain evidence="2 3">AA17</strain>
    </source>
</reference>
<name>A0ABT3AD23_9ALTE</name>
<comment type="caution">
    <text evidence="2">The sequence shown here is derived from an EMBL/GenBank/DDBJ whole genome shotgun (WGS) entry which is preliminary data.</text>
</comment>
<organism evidence="2 3">
    <name type="scientific">Fluctibacter corallii</name>
    <dbReference type="NCBI Taxonomy" id="2984329"/>
    <lineage>
        <taxon>Bacteria</taxon>
        <taxon>Pseudomonadati</taxon>
        <taxon>Pseudomonadota</taxon>
        <taxon>Gammaproteobacteria</taxon>
        <taxon>Alteromonadales</taxon>
        <taxon>Alteromonadaceae</taxon>
        <taxon>Fluctibacter</taxon>
    </lineage>
</organism>
<dbReference type="RefSeq" id="WP_263713875.1">
    <property type="nucleotide sequence ID" value="NZ_JAOWKX010000013.1"/>
</dbReference>
<feature type="transmembrane region" description="Helical" evidence="1">
    <location>
        <begin position="37"/>
        <end position="58"/>
    </location>
</feature>